<proteinExistence type="predicted"/>
<dbReference type="Pfam" id="PF16124">
    <property type="entry name" value="RecQ_Zn_bind"/>
    <property type="match status" value="1"/>
</dbReference>
<protein>
    <submittedName>
        <fullName evidence="2">ATP-dependent DNA helicase RecQ</fullName>
    </submittedName>
</protein>
<dbReference type="RefSeq" id="WP_226586924.1">
    <property type="nucleotide sequence ID" value="NZ_BLAY01000100.1"/>
</dbReference>
<keyword evidence="2" id="KW-0347">Helicase</keyword>
<evidence type="ECO:0000313" key="2">
    <source>
        <dbReference type="EMBL" id="GET40806.1"/>
    </source>
</evidence>
<accession>A0AAV3XH06</accession>
<dbReference type="Gene3D" id="1.10.10.10">
    <property type="entry name" value="Winged helix-like DNA-binding domain superfamily/Winged helix DNA-binding domain"/>
    <property type="match status" value="1"/>
</dbReference>
<dbReference type="InterPro" id="IPR036388">
    <property type="entry name" value="WH-like_DNA-bd_sf"/>
</dbReference>
<dbReference type="EMBL" id="BLAY01000100">
    <property type="protein sequence ID" value="GET40806.1"/>
    <property type="molecule type" value="Genomic_DNA"/>
</dbReference>
<feature type="domain" description="ATP-dependent DNA helicase RecQ zinc-binding" evidence="1">
    <location>
        <begin position="2"/>
        <end position="35"/>
    </location>
</feature>
<keyword evidence="3" id="KW-1185">Reference proteome</keyword>
<name>A0AAV3XH06_9CYAN</name>
<evidence type="ECO:0000313" key="3">
    <source>
        <dbReference type="Proteomes" id="UP001050975"/>
    </source>
</evidence>
<comment type="caution">
    <text evidence="2">The sequence shown here is derived from an EMBL/GenBank/DDBJ whole genome shotgun (WGS) entry which is preliminary data.</text>
</comment>
<keyword evidence="2" id="KW-0547">Nucleotide-binding</keyword>
<gene>
    <name evidence="2" type="ORF">MiSe_56180</name>
</gene>
<keyword evidence="2" id="KW-0378">Hydrolase</keyword>
<sequence length="100" mass="11532">MMRGYAEFRDCSRKYLLNYFGETLERTCNLCDNCQAGIIVQDDGKKKPFPLNSHVVHTSWGKGEVMRYEGDKIVVLFDKVGYKTLAVELVLLRALLKRID</sequence>
<dbReference type="AlphaFoldDB" id="A0AAV3XH06"/>
<organism evidence="2 3">
    <name type="scientific">Microseira wollei NIES-4236</name>
    <dbReference type="NCBI Taxonomy" id="2530354"/>
    <lineage>
        <taxon>Bacteria</taxon>
        <taxon>Bacillati</taxon>
        <taxon>Cyanobacteriota</taxon>
        <taxon>Cyanophyceae</taxon>
        <taxon>Oscillatoriophycideae</taxon>
        <taxon>Aerosakkonematales</taxon>
        <taxon>Aerosakkonemataceae</taxon>
        <taxon>Microseira</taxon>
    </lineage>
</organism>
<keyword evidence="2" id="KW-0067">ATP-binding</keyword>
<evidence type="ECO:0000259" key="1">
    <source>
        <dbReference type="Pfam" id="PF16124"/>
    </source>
</evidence>
<dbReference type="Proteomes" id="UP001050975">
    <property type="component" value="Unassembled WGS sequence"/>
</dbReference>
<reference evidence="2" key="1">
    <citation type="submission" date="2019-10" db="EMBL/GenBank/DDBJ databases">
        <title>Draft genome sequece of Microseira wollei NIES-4236.</title>
        <authorList>
            <person name="Yamaguchi H."/>
            <person name="Suzuki S."/>
            <person name="Kawachi M."/>
        </authorList>
    </citation>
    <scope>NUCLEOTIDE SEQUENCE</scope>
    <source>
        <strain evidence="2">NIES-4236</strain>
    </source>
</reference>
<dbReference type="GO" id="GO:0004386">
    <property type="term" value="F:helicase activity"/>
    <property type="evidence" value="ECO:0007669"/>
    <property type="project" value="UniProtKB-KW"/>
</dbReference>
<dbReference type="InterPro" id="IPR032284">
    <property type="entry name" value="RecQ_Zn-bd"/>
</dbReference>